<feature type="compositionally biased region" description="Low complexity" evidence="4">
    <location>
        <begin position="208"/>
        <end position="236"/>
    </location>
</feature>
<feature type="domain" description="Myotubularin phosphatase" evidence="5">
    <location>
        <begin position="574"/>
        <end position="963"/>
    </location>
</feature>
<feature type="compositionally biased region" description="Polar residues" evidence="4">
    <location>
        <begin position="189"/>
        <end position="206"/>
    </location>
</feature>
<dbReference type="STRING" id="5762.D2V2R8"/>
<dbReference type="eggNOG" id="KOG4471">
    <property type="taxonomic scope" value="Eukaryota"/>
</dbReference>
<dbReference type="VEuPathDB" id="AmoebaDB:NAEGRDRAFT_78325"/>
<dbReference type="InterPro" id="IPR003595">
    <property type="entry name" value="Tyr_Pase_cat"/>
</dbReference>
<organism evidence="7">
    <name type="scientific">Naegleria gruberi</name>
    <name type="common">Amoeba</name>
    <dbReference type="NCBI Taxonomy" id="5762"/>
    <lineage>
        <taxon>Eukaryota</taxon>
        <taxon>Discoba</taxon>
        <taxon>Heterolobosea</taxon>
        <taxon>Tetramitia</taxon>
        <taxon>Eutetramitia</taxon>
        <taxon>Vahlkampfiidae</taxon>
        <taxon>Naegleria</taxon>
    </lineage>
</organism>
<dbReference type="InterPro" id="IPR030564">
    <property type="entry name" value="Myotubularin"/>
</dbReference>
<dbReference type="InterPro" id="IPR010569">
    <property type="entry name" value="Myotubularin-like_Pase_dom"/>
</dbReference>
<feature type="region of interest" description="Disordered" evidence="4">
    <location>
        <begin position="149"/>
        <end position="240"/>
    </location>
</feature>
<dbReference type="Pfam" id="PF06602">
    <property type="entry name" value="Myotub-related"/>
    <property type="match status" value="1"/>
</dbReference>
<evidence type="ECO:0000259" key="5">
    <source>
        <dbReference type="PROSITE" id="PS51339"/>
    </source>
</evidence>
<accession>D2V2R8</accession>
<feature type="compositionally biased region" description="Polar residues" evidence="4">
    <location>
        <begin position="156"/>
        <end position="177"/>
    </location>
</feature>
<dbReference type="PROSITE" id="PS00383">
    <property type="entry name" value="TYR_PHOSPHATASE_1"/>
    <property type="match status" value="1"/>
</dbReference>
<protein>
    <submittedName>
        <fullName evidence="6">Myotubularin-related protein</fullName>
    </submittedName>
</protein>
<dbReference type="AlphaFoldDB" id="D2V2R8"/>
<evidence type="ECO:0000256" key="1">
    <source>
        <dbReference type="PIRSR" id="PIRSR630564-1"/>
    </source>
</evidence>
<dbReference type="GO" id="GO:0046856">
    <property type="term" value="P:phosphatidylinositol dephosphorylation"/>
    <property type="evidence" value="ECO:0007669"/>
    <property type="project" value="TreeGrafter"/>
</dbReference>
<reference evidence="6 7" key="1">
    <citation type="journal article" date="2010" name="Cell">
        <title>The genome of Naegleria gruberi illuminates early eukaryotic versatility.</title>
        <authorList>
            <person name="Fritz-Laylin L.K."/>
            <person name="Prochnik S.E."/>
            <person name="Ginger M.L."/>
            <person name="Dacks J.B."/>
            <person name="Carpenter M.L."/>
            <person name="Field M.C."/>
            <person name="Kuo A."/>
            <person name="Paredez A."/>
            <person name="Chapman J."/>
            <person name="Pham J."/>
            <person name="Shu S."/>
            <person name="Neupane R."/>
            <person name="Cipriano M."/>
            <person name="Mancuso J."/>
            <person name="Tu H."/>
            <person name="Salamov A."/>
            <person name="Lindquist E."/>
            <person name="Shapiro H."/>
            <person name="Lucas S."/>
            <person name="Grigoriev I.V."/>
            <person name="Cande W.Z."/>
            <person name="Fulton C."/>
            <person name="Rokhsar D.S."/>
            <person name="Dawson S.C."/>
        </authorList>
    </citation>
    <scope>NUCLEOTIDE SEQUENCE [LARGE SCALE GENOMIC DNA]</scope>
    <source>
        <strain evidence="6 7">NEG-M</strain>
    </source>
</reference>
<dbReference type="InterPro" id="IPR029021">
    <property type="entry name" value="Prot-tyrosine_phosphatase-like"/>
</dbReference>
<evidence type="ECO:0000313" key="6">
    <source>
        <dbReference type="EMBL" id="EFC48944.1"/>
    </source>
</evidence>
<feature type="coiled-coil region" evidence="3">
    <location>
        <begin position="996"/>
        <end position="1023"/>
    </location>
</feature>
<dbReference type="PANTHER" id="PTHR10807">
    <property type="entry name" value="MYOTUBULARIN-RELATED"/>
    <property type="match status" value="1"/>
</dbReference>
<dbReference type="InParanoid" id="D2V2R8"/>
<dbReference type="PROSITE" id="PS51339">
    <property type="entry name" value="PPASE_MYOTUBULARIN"/>
    <property type="match status" value="1"/>
</dbReference>
<keyword evidence="7" id="KW-1185">Reference proteome</keyword>
<evidence type="ECO:0000256" key="4">
    <source>
        <dbReference type="SAM" id="MobiDB-lite"/>
    </source>
</evidence>
<feature type="binding site" evidence="2">
    <location>
        <begin position="730"/>
        <end position="731"/>
    </location>
    <ligand>
        <name>substrate</name>
    </ligand>
</feature>
<dbReference type="OrthoDB" id="271628at2759"/>
<dbReference type="KEGG" id="ngr:NAEGRDRAFT_78325"/>
<evidence type="ECO:0000256" key="2">
    <source>
        <dbReference type="PIRSR" id="PIRSR630564-2"/>
    </source>
</evidence>
<feature type="region of interest" description="Disordered" evidence="4">
    <location>
        <begin position="49"/>
        <end position="82"/>
    </location>
</feature>
<dbReference type="GO" id="GO:0004438">
    <property type="term" value="F:phosphatidylinositol-3-phosphate phosphatase activity"/>
    <property type="evidence" value="ECO:0007669"/>
    <property type="project" value="TreeGrafter"/>
</dbReference>
<feature type="compositionally biased region" description="Polar residues" evidence="4">
    <location>
        <begin position="57"/>
        <end position="77"/>
    </location>
</feature>
<dbReference type="Proteomes" id="UP000006671">
    <property type="component" value="Unassembled WGS sequence"/>
</dbReference>
<proteinExistence type="predicted"/>
<feature type="binding site" evidence="2">
    <location>
        <begin position="793"/>
        <end position="799"/>
    </location>
    <ligand>
        <name>substrate</name>
    </ligand>
</feature>
<name>D2V2R8_NAEGR</name>
<dbReference type="SMART" id="SM00404">
    <property type="entry name" value="PTPc_motif"/>
    <property type="match status" value="1"/>
</dbReference>
<feature type="region of interest" description="Disordered" evidence="4">
    <location>
        <begin position="110"/>
        <end position="135"/>
    </location>
</feature>
<evidence type="ECO:0000256" key="3">
    <source>
        <dbReference type="SAM" id="Coils"/>
    </source>
</evidence>
<sequence>MIDPSQNSELETSFNLLDQEEKELIEPHYHFIQRSSDWIELIHNKKPLNNMPHRNMYNDTPSDTSSNNITPSNANNDDSPDVTPLHIYLTTHKHGHHMIHAKKDQPFAPSFLNDAGYESGSSSNDDDTAPSSACDEVTPAITTPVHFLTEQHHPYSPTTINKSSSTKEFPTSHNPDNVQKKRSRVASLPVTNQQEKLVTNNNSKANHPTITTNDNNTPSTTSTTSQTPPTNINNPTAGIHHIQSQPNMLSNQPISLLSQSLLKQSDEHDFYMVNEEEVTSASALIGKQKYYSEVNLPSMDVSPLKSNGQSMKKPIIKHNIGKHHPEGTESWLLPGECVLNHIKKVGVVKNLPITYFPPTHSNPQAISSQGPFIEQPKQASGEFLTTAEELLNDFNVYDLLNTVGGSSSNYGSAGSTISTNGNATSTNVGDQSDTEPTLVIGELYITNYQIRFQCVAKPSLVLSTPTSCILRMAPKYPQSETNTYSNYYSQYISSNANNGPTTDNKFNSLGYISIKSKDLQVLKFLFFRDSSYTIDKVMEALKAATSKRVFAFAFRKHISSYPIQIYSQEDIEKGWKVYKMKREFKRQGLFTRHQNNPAFSWRISSINSKFKVCDTYPEHFIVPKDVSDEMLAASAAFRSKGRIPVLSWIHPHKNICIVRSSQPMVGITRARCKEDEELVDAIRRASGSERLQIIDCRPKANAWANTVMGKGYENIAYYTNCSIEFMNIENIHAMTNSLNLLKKLIQNKQNNDQYWLSSFEATGWLKHTKLIMQAASKVVTYIERFDTSVLVHCSDGWDRTAQICALAELLLDPYYRTIKGFEILIEREWVSFGHKFLDRVGHGCVGKTNSASDEISPVFLQFIDCVWQIWQQYPSHFEFNEAFLFLILDSLYSCRFGNFLLNCAKQQLDENITKDTISVWTEVMTNPSLYYNDVYNPKNSEYSTLIVNTDIDTLSTHFWISYFYRYKKGSKNRYHRMLKKAITKMKKENAILLNSLQEELLTRKRIELELAQSKQKIKFLEGHNSLTDESHISDSYGSHPASDTLSYNGEDGDTKVIRFSTSVKENLVENYFK</sequence>
<dbReference type="GO" id="GO:0016020">
    <property type="term" value="C:membrane"/>
    <property type="evidence" value="ECO:0007669"/>
    <property type="project" value="TreeGrafter"/>
</dbReference>
<keyword evidence="3" id="KW-0175">Coiled coil</keyword>
<dbReference type="GO" id="GO:0005737">
    <property type="term" value="C:cytoplasm"/>
    <property type="evidence" value="ECO:0007669"/>
    <property type="project" value="TreeGrafter"/>
</dbReference>
<dbReference type="EMBL" id="GG738849">
    <property type="protein sequence ID" value="EFC48944.1"/>
    <property type="molecule type" value="Genomic_DNA"/>
</dbReference>
<dbReference type="PANTHER" id="PTHR10807:SF128">
    <property type="entry name" value="PHOSPHATIDYLINOSITOL-3,5-BISPHOSPHATE 3-PHOSPHATASE"/>
    <property type="match status" value="1"/>
</dbReference>
<gene>
    <name evidence="6" type="ORF">NAEGRDRAFT_78325</name>
</gene>
<feature type="active site" description="Phosphocysteine intermediate" evidence="1">
    <location>
        <position position="793"/>
    </location>
</feature>
<evidence type="ECO:0000313" key="7">
    <source>
        <dbReference type="Proteomes" id="UP000006671"/>
    </source>
</evidence>
<dbReference type="GeneID" id="8852543"/>
<dbReference type="InterPro" id="IPR016130">
    <property type="entry name" value="Tyr_Pase_AS"/>
</dbReference>
<dbReference type="SUPFAM" id="SSF52799">
    <property type="entry name" value="(Phosphotyrosine protein) phosphatases II"/>
    <property type="match status" value="1"/>
</dbReference>
<dbReference type="RefSeq" id="XP_002681688.1">
    <property type="nucleotide sequence ID" value="XM_002681642.1"/>
</dbReference>